<feature type="transmembrane region" description="Helical" evidence="1">
    <location>
        <begin position="82"/>
        <end position="101"/>
    </location>
</feature>
<sequence length="103" mass="11699">MSERNETREIFLGILLLLGMHLIAIAAIFALGLIVNQIYGNYSFFMVWIVGGYGFLFWQLLYVIPVCLRLKRQQRPGIMKGVIIGAVITALLNGSCFLLFYPR</sequence>
<name>K9WSP6_9NOST</name>
<protein>
    <submittedName>
        <fullName evidence="2">Uncharacterized protein</fullName>
    </submittedName>
</protein>
<reference evidence="2 3" key="1">
    <citation type="submission" date="2012-06" db="EMBL/GenBank/DDBJ databases">
        <title>Finished chromosome of genome of Cylindrospermum stagnale PCC 7417.</title>
        <authorList>
            <consortium name="US DOE Joint Genome Institute"/>
            <person name="Gugger M."/>
            <person name="Coursin T."/>
            <person name="Rippka R."/>
            <person name="Tandeau De Marsac N."/>
            <person name="Huntemann M."/>
            <person name="Wei C.-L."/>
            <person name="Han J."/>
            <person name="Detter J.C."/>
            <person name="Han C."/>
            <person name="Tapia R."/>
            <person name="Chen A."/>
            <person name="Kyrpides N."/>
            <person name="Mavromatis K."/>
            <person name="Markowitz V."/>
            <person name="Szeto E."/>
            <person name="Ivanova N."/>
            <person name="Pagani I."/>
            <person name="Pati A."/>
            <person name="Goodwin L."/>
            <person name="Nordberg H.P."/>
            <person name="Cantor M.N."/>
            <person name="Hua S.X."/>
            <person name="Woyke T."/>
            <person name="Kerfeld C.A."/>
        </authorList>
    </citation>
    <scope>NUCLEOTIDE SEQUENCE [LARGE SCALE GENOMIC DNA]</scope>
    <source>
        <strain evidence="2 3">PCC 7417</strain>
    </source>
</reference>
<gene>
    <name evidence="2" type="ORF">Cylst_0483</name>
</gene>
<evidence type="ECO:0000313" key="2">
    <source>
        <dbReference type="EMBL" id="AFZ22824.1"/>
    </source>
</evidence>
<feature type="transmembrane region" description="Helical" evidence="1">
    <location>
        <begin position="45"/>
        <end position="70"/>
    </location>
</feature>
<accession>K9WSP6</accession>
<dbReference type="OrthoDB" id="468426at2"/>
<keyword evidence="3" id="KW-1185">Reference proteome</keyword>
<dbReference type="eggNOG" id="ENOG5033BKI">
    <property type="taxonomic scope" value="Bacteria"/>
</dbReference>
<keyword evidence="1" id="KW-0812">Transmembrane</keyword>
<dbReference type="HOGENOM" id="CLU_2329006_0_0_3"/>
<dbReference type="STRING" id="56107.Cylst_0483"/>
<evidence type="ECO:0000313" key="3">
    <source>
        <dbReference type="Proteomes" id="UP000010475"/>
    </source>
</evidence>
<keyword evidence="1" id="KW-1133">Transmembrane helix</keyword>
<organism evidence="2 3">
    <name type="scientific">Cylindrospermum stagnale PCC 7417</name>
    <dbReference type="NCBI Taxonomy" id="56107"/>
    <lineage>
        <taxon>Bacteria</taxon>
        <taxon>Bacillati</taxon>
        <taxon>Cyanobacteriota</taxon>
        <taxon>Cyanophyceae</taxon>
        <taxon>Nostocales</taxon>
        <taxon>Nostocaceae</taxon>
        <taxon>Cylindrospermum</taxon>
    </lineage>
</organism>
<dbReference type="KEGG" id="csg:Cylst_0483"/>
<dbReference type="Proteomes" id="UP000010475">
    <property type="component" value="Chromosome"/>
</dbReference>
<dbReference type="RefSeq" id="WP_015206081.1">
    <property type="nucleotide sequence ID" value="NC_019757.1"/>
</dbReference>
<evidence type="ECO:0000256" key="1">
    <source>
        <dbReference type="SAM" id="Phobius"/>
    </source>
</evidence>
<dbReference type="EMBL" id="CP003642">
    <property type="protein sequence ID" value="AFZ22824.1"/>
    <property type="molecule type" value="Genomic_DNA"/>
</dbReference>
<feature type="transmembrane region" description="Helical" evidence="1">
    <location>
        <begin position="12"/>
        <end position="39"/>
    </location>
</feature>
<dbReference type="AlphaFoldDB" id="K9WSP6"/>
<proteinExistence type="predicted"/>
<keyword evidence="1" id="KW-0472">Membrane</keyword>